<proteinExistence type="predicted"/>
<protein>
    <recommendedName>
        <fullName evidence="5">RRM domain-containing protein</fullName>
    </recommendedName>
</protein>
<dbReference type="CDD" id="cd00590">
    <property type="entry name" value="RRM_SF"/>
    <property type="match status" value="1"/>
</dbReference>
<keyword evidence="2" id="KW-1133">Transmembrane helix</keyword>
<name>X6N606_RETFI</name>
<feature type="transmembrane region" description="Helical" evidence="2">
    <location>
        <begin position="324"/>
        <end position="344"/>
    </location>
</feature>
<sequence length="419" mass="49215">MFFPVIGIIQHTFFWWFERTNIKGGFYRRGSPNRKQMYRPRNDQMTDLPPNGERKVEQTDGIIDIGETDFYPPSYDPYMQQHMAVKNLCGHKTRINILKCFVLFLNTFDHLNTSGMSATSMVPNNRQYTGQAYNVVVRNLPTNFNVDHLIKLYAPFGPIQSVHIEKADQHSGGHHPSPYGIVSYFFLEDAKKVNATNYLLLFIHVPLSFCQFYNTIPHETNNRPLKEHMKKMKTAVFCTFRGNNIISEKKPIKFFPFFCCCFFANNCMTFFLTLYCLCCVFYGFQQQKKKQGEKNIFSKFVDYEKKKGKHNQSWCDGTMQHPDFVFYFFLVPFLFFLVLFFPFFNKFILLVHNGHLFGFFVFSAEIFYSSHSQLFFIYKHIGTRFGCAGFNLLQLSVLFLSLKIDTTTKQSSDYINEIF</sequence>
<keyword evidence="2" id="KW-0472">Membrane</keyword>
<accession>X6N606</accession>
<dbReference type="InterPro" id="IPR012677">
    <property type="entry name" value="Nucleotide-bd_a/b_plait_sf"/>
</dbReference>
<evidence type="ECO:0000313" key="4">
    <source>
        <dbReference type="Proteomes" id="UP000023152"/>
    </source>
</evidence>
<keyword evidence="2" id="KW-0812">Transmembrane</keyword>
<feature type="region of interest" description="Disordered" evidence="1">
    <location>
        <begin position="33"/>
        <end position="54"/>
    </location>
</feature>
<gene>
    <name evidence="3" type="ORF">RFI_15479</name>
</gene>
<evidence type="ECO:0000256" key="1">
    <source>
        <dbReference type="SAM" id="MobiDB-lite"/>
    </source>
</evidence>
<dbReference type="AlphaFoldDB" id="X6N606"/>
<dbReference type="Gene3D" id="3.30.70.330">
    <property type="match status" value="1"/>
</dbReference>
<dbReference type="Proteomes" id="UP000023152">
    <property type="component" value="Unassembled WGS sequence"/>
</dbReference>
<organism evidence="3 4">
    <name type="scientific">Reticulomyxa filosa</name>
    <dbReference type="NCBI Taxonomy" id="46433"/>
    <lineage>
        <taxon>Eukaryota</taxon>
        <taxon>Sar</taxon>
        <taxon>Rhizaria</taxon>
        <taxon>Retaria</taxon>
        <taxon>Foraminifera</taxon>
        <taxon>Monothalamids</taxon>
        <taxon>Reticulomyxidae</taxon>
        <taxon>Reticulomyxa</taxon>
    </lineage>
</organism>
<dbReference type="InterPro" id="IPR035979">
    <property type="entry name" value="RBD_domain_sf"/>
</dbReference>
<feature type="transmembrane region" description="Helical" evidence="2">
    <location>
        <begin position="356"/>
        <end position="378"/>
    </location>
</feature>
<keyword evidence="4" id="KW-1185">Reference proteome</keyword>
<evidence type="ECO:0000256" key="2">
    <source>
        <dbReference type="SAM" id="Phobius"/>
    </source>
</evidence>
<dbReference type="SUPFAM" id="SSF54928">
    <property type="entry name" value="RNA-binding domain, RBD"/>
    <property type="match status" value="1"/>
</dbReference>
<feature type="transmembrane region" description="Helical" evidence="2">
    <location>
        <begin position="254"/>
        <end position="284"/>
    </location>
</feature>
<comment type="caution">
    <text evidence="3">The sequence shown here is derived from an EMBL/GenBank/DDBJ whole genome shotgun (WGS) entry which is preliminary data.</text>
</comment>
<evidence type="ECO:0008006" key="5">
    <source>
        <dbReference type="Google" id="ProtNLM"/>
    </source>
</evidence>
<reference evidence="3 4" key="1">
    <citation type="journal article" date="2013" name="Curr. Biol.">
        <title>The Genome of the Foraminiferan Reticulomyxa filosa.</title>
        <authorList>
            <person name="Glockner G."/>
            <person name="Hulsmann N."/>
            <person name="Schleicher M."/>
            <person name="Noegel A.A."/>
            <person name="Eichinger L."/>
            <person name="Gallinger C."/>
            <person name="Pawlowski J."/>
            <person name="Sierra R."/>
            <person name="Euteneuer U."/>
            <person name="Pillet L."/>
            <person name="Moustafa A."/>
            <person name="Platzer M."/>
            <person name="Groth M."/>
            <person name="Szafranski K."/>
            <person name="Schliwa M."/>
        </authorList>
    </citation>
    <scope>NUCLEOTIDE SEQUENCE [LARGE SCALE GENOMIC DNA]</scope>
</reference>
<dbReference type="EMBL" id="ASPP01011363">
    <property type="protein sequence ID" value="ETO21725.1"/>
    <property type="molecule type" value="Genomic_DNA"/>
</dbReference>
<dbReference type="GO" id="GO:0003676">
    <property type="term" value="F:nucleic acid binding"/>
    <property type="evidence" value="ECO:0007669"/>
    <property type="project" value="InterPro"/>
</dbReference>
<evidence type="ECO:0000313" key="3">
    <source>
        <dbReference type="EMBL" id="ETO21725.1"/>
    </source>
</evidence>